<gene>
    <name evidence="6" type="ORF">L207DRAFT_483915</name>
</gene>
<evidence type="ECO:0000256" key="2">
    <source>
        <dbReference type="ARBA" id="ARBA00022692"/>
    </source>
</evidence>
<feature type="transmembrane region" description="Helical" evidence="5">
    <location>
        <begin position="274"/>
        <end position="293"/>
    </location>
</feature>
<dbReference type="EMBL" id="KZ613942">
    <property type="protein sequence ID" value="PMD42879.1"/>
    <property type="molecule type" value="Genomic_DNA"/>
</dbReference>
<accession>A0A2J6RWJ3</accession>
<feature type="transmembrane region" description="Helical" evidence="5">
    <location>
        <begin position="222"/>
        <end position="240"/>
    </location>
</feature>
<name>A0A2J6RWJ3_HYAVF</name>
<feature type="transmembrane region" description="Helical" evidence="5">
    <location>
        <begin position="469"/>
        <end position="496"/>
    </location>
</feature>
<feature type="transmembrane region" description="Helical" evidence="5">
    <location>
        <begin position="443"/>
        <end position="463"/>
    </location>
</feature>
<feature type="transmembrane region" description="Helical" evidence="5">
    <location>
        <begin position="191"/>
        <end position="210"/>
    </location>
</feature>
<dbReference type="InterPro" id="IPR050598">
    <property type="entry name" value="AminoAcid_Transporter"/>
</dbReference>
<evidence type="ECO:0008006" key="8">
    <source>
        <dbReference type="Google" id="ProtNLM"/>
    </source>
</evidence>
<comment type="subcellular location">
    <subcellularLocation>
        <location evidence="1">Membrane</location>
        <topology evidence="1">Multi-pass membrane protein</topology>
    </subcellularLocation>
</comment>
<evidence type="ECO:0000256" key="3">
    <source>
        <dbReference type="ARBA" id="ARBA00022989"/>
    </source>
</evidence>
<feature type="transmembrane region" description="Helical" evidence="5">
    <location>
        <begin position="517"/>
        <end position="536"/>
    </location>
</feature>
<sequence length="620" mass="68071">MAPEDYTVDTLHQDDGSDIGLDYDDLAIIDEAEHDSTKVVTKSPGKPFQLGYISVFCIIINKMIGTGIFDNPSSIMFDTQSVGVTMVFWLLGSIATIAGTLVFIEYGLTIPRWSLNSLDAKVFTPRSGGEFNYLNYLVKSPKFLVSCIYGVTFVLIGNAAANALSFASHIVSTSPGHDAIDGTPSKQINNMVRGVAIATMTGVCLLHGIWRRAGIVINNSFAFFKLLMLLMIIILGFMSIGGKVFHTDSPAGENLAPSKSFKNASPNAYGYAEAYLSVVFTFGGFNQANYVLGEVKNPRKIFRSATLFAVSTVCILYMLVNIAYMIVVPAATQINGNVAELFIQLTLGKVNSYSAKHSSEILNAFMAFSSLGNVIVSTYTAARVKQEIAKEGILPFSKLIARNYDALSRLTSCFRRGSSPAGQYDRKNLARSSETVWHEKTPLGALLVHWFFSLIIILATWGVKKPVTAYTIVFGIYSYTIDAFMAVTIGVGLLVLRICTSRTHWNLKSPSNHIISIVSASIFVIANLFPVAALWAPPSGKFLQEQTYAWYLVPMIGLLLMFFSLLYWGFFVGVVPRIGGNRGKELKIERIPFFHTEHGEPVQVAEIVAFDWVVKGSDYN</sequence>
<evidence type="ECO:0000313" key="6">
    <source>
        <dbReference type="EMBL" id="PMD42879.1"/>
    </source>
</evidence>
<feature type="transmembrane region" description="Helical" evidence="5">
    <location>
        <begin position="143"/>
        <end position="171"/>
    </location>
</feature>
<evidence type="ECO:0000313" key="7">
    <source>
        <dbReference type="Proteomes" id="UP000235786"/>
    </source>
</evidence>
<dbReference type="OrthoDB" id="5982228at2759"/>
<dbReference type="Gene3D" id="1.20.1740.10">
    <property type="entry name" value="Amino acid/polyamine transporter I"/>
    <property type="match status" value="1"/>
</dbReference>
<dbReference type="Pfam" id="PF13520">
    <property type="entry name" value="AA_permease_2"/>
    <property type="match status" value="1"/>
</dbReference>
<dbReference type="InterPro" id="IPR002293">
    <property type="entry name" value="AA/rel_permease1"/>
</dbReference>
<organism evidence="6 7">
    <name type="scientific">Hyaloscypha variabilis (strain UAMH 11265 / GT02V1 / F)</name>
    <name type="common">Meliniomyces variabilis</name>
    <dbReference type="NCBI Taxonomy" id="1149755"/>
    <lineage>
        <taxon>Eukaryota</taxon>
        <taxon>Fungi</taxon>
        <taxon>Dikarya</taxon>
        <taxon>Ascomycota</taxon>
        <taxon>Pezizomycotina</taxon>
        <taxon>Leotiomycetes</taxon>
        <taxon>Helotiales</taxon>
        <taxon>Hyaloscyphaceae</taxon>
        <taxon>Hyaloscypha</taxon>
        <taxon>Hyaloscypha variabilis</taxon>
    </lineage>
</organism>
<protein>
    <recommendedName>
        <fullName evidence="8">Amino acid transporter</fullName>
    </recommendedName>
</protein>
<dbReference type="Proteomes" id="UP000235786">
    <property type="component" value="Unassembled WGS sequence"/>
</dbReference>
<feature type="transmembrane region" description="Helical" evidence="5">
    <location>
        <begin position="548"/>
        <end position="575"/>
    </location>
</feature>
<dbReference type="PANTHER" id="PTHR11785:SF382">
    <property type="entry name" value="LOW-AFFINITY METHIONINE PERMEASE"/>
    <property type="match status" value="1"/>
</dbReference>
<dbReference type="STRING" id="1149755.A0A2J6RWJ3"/>
<keyword evidence="7" id="KW-1185">Reference proteome</keyword>
<dbReference type="GO" id="GO:0015179">
    <property type="term" value="F:L-amino acid transmembrane transporter activity"/>
    <property type="evidence" value="ECO:0007669"/>
    <property type="project" value="TreeGrafter"/>
</dbReference>
<keyword evidence="4 5" id="KW-0472">Membrane</keyword>
<proteinExistence type="predicted"/>
<keyword evidence="3 5" id="KW-1133">Transmembrane helix</keyword>
<evidence type="ECO:0000256" key="4">
    <source>
        <dbReference type="ARBA" id="ARBA00023136"/>
    </source>
</evidence>
<reference evidence="6 7" key="1">
    <citation type="submission" date="2016-04" db="EMBL/GenBank/DDBJ databases">
        <title>A degradative enzymes factory behind the ericoid mycorrhizal symbiosis.</title>
        <authorList>
            <consortium name="DOE Joint Genome Institute"/>
            <person name="Martino E."/>
            <person name="Morin E."/>
            <person name="Grelet G."/>
            <person name="Kuo A."/>
            <person name="Kohler A."/>
            <person name="Daghino S."/>
            <person name="Barry K."/>
            <person name="Choi C."/>
            <person name="Cichocki N."/>
            <person name="Clum A."/>
            <person name="Copeland A."/>
            <person name="Hainaut M."/>
            <person name="Haridas S."/>
            <person name="Labutti K."/>
            <person name="Lindquist E."/>
            <person name="Lipzen A."/>
            <person name="Khouja H.-R."/>
            <person name="Murat C."/>
            <person name="Ohm R."/>
            <person name="Olson A."/>
            <person name="Spatafora J."/>
            <person name="Veneault-Fourrey C."/>
            <person name="Henrissat B."/>
            <person name="Grigoriev I."/>
            <person name="Martin F."/>
            <person name="Perotto S."/>
        </authorList>
    </citation>
    <scope>NUCLEOTIDE SEQUENCE [LARGE SCALE GENOMIC DNA]</scope>
    <source>
        <strain evidence="6 7">F</strain>
    </source>
</reference>
<dbReference type="GO" id="GO:0016020">
    <property type="term" value="C:membrane"/>
    <property type="evidence" value="ECO:0007669"/>
    <property type="project" value="UniProtKB-SubCell"/>
</dbReference>
<evidence type="ECO:0000256" key="5">
    <source>
        <dbReference type="SAM" id="Phobius"/>
    </source>
</evidence>
<keyword evidence="2 5" id="KW-0812">Transmembrane</keyword>
<dbReference type="AlphaFoldDB" id="A0A2J6RWJ3"/>
<feature type="transmembrane region" description="Helical" evidence="5">
    <location>
        <begin position="305"/>
        <end position="327"/>
    </location>
</feature>
<feature type="transmembrane region" description="Helical" evidence="5">
    <location>
        <begin position="361"/>
        <end position="382"/>
    </location>
</feature>
<dbReference type="PANTHER" id="PTHR11785">
    <property type="entry name" value="AMINO ACID TRANSPORTER"/>
    <property type="match status" value="1"/>
</dbReference>
<feature type="transmembrane region" description="Helical" evidence="5">
    <location>
        <begin position="81"/>
        <end position="104"/>
    </location>
</feature>
<evidence type="ECO:0000256" key="1">
    <source>
        <dbReference type="ARBA" id="ARBA00004141"/>
    </source>
</evidence>
<feature type="transmembrane region" description="Helical" evidence="5">
    <location>
        <begin position="50"/>
        <end position="69"/>
    </location>
</feature>